<dbReference type="EMBL" id="MN813687">
    <property type="protein sequence ID" value="QHB37420.1"/>
    <property type="molecule type" value="Genomic_DNA"/>
</dbReference>
<dbReference type="Proteomes" id="UP000463915">
    <property type="component" value="Segment"/>
</dbReference>
<feature type="compositionally biased region" description="Polar residues" evidence="1">
    <location>
        <begin position="122"/>
        <end position="132"/>
    </location>
</feature>
<gene>
    <name evidence="2" type="primary">14</name>
    <name evidence="2" type="ORF">SEA_ONYINYE_14</name>
</gene>
<dbReference type="GeneID" id="77924811"/>
<dbReference type="RefSeq" id="YP_010649263.1">
    <property type="nucleotide sequence ID" value="NC_070765.1"/>
</dbReference>
<feature type="region of interest" description="Disordered" evidence="1">
    <location>
        <begin position="106"/>
        <end position="132"/>
    </location>
</feature>
<dbReference type="KEGG" id="vg:77924811"/>
<reference evidence="2 3" key="1">
    <citation type="submission" date="2019-12" db="EMBL/GenBank/DDBJ databases">
        <authorList>
            <person name="Ayuk M.A."/>
            <person name="Robinson C.J."/>
            <person name="Anderson W.A."/>
            <person name="Ullah H."/>
            <person name="Gugssa A."/>
            <person name="Somiranjan G."/>
            <person name="Allen A."/>
            <person name="Lourds M.F."/>
            <person name="Quagraine B.K."/>
            <person name="Smith M."/>
            <person name="Moore M."/>
            <person name="Oliver J."/>
            <person name="Irabor E."/>
            <person name="Roy S.D."/>
            <person name="Bassey G."/>
            <person name="Louis B.N."/>
            <person name="Adu D."/>
            <person name="Akhimien C.E."/>
            <person name="Annor K."/>
            <person name="Archibald A."/>
            <person name="Ashagre K.C."/>
            <person name="Baity M.R."/>
            <person name="Barnes K.J."/>
            <person name="Barrios L.E."/>
            <person name="Black A.C."/>
            <person name="Bowen'Kauth M.S."/>
            <person name="Bowman K.N."/>
            <person name="Breaux D.L."/>
            <person name="Brooks J.A."/>
            <person name="Bwayili H.A."/>
            <person name="Caine T."/>
            <person name="Williams A.Y."/>
            <person name="Norris L.J."/>
            <person name="Nwozo E.O."/>
            <person name="Prosper P.L."/>
            <person name="Rankin N.A."/>
            <person name="Richardson K.M."/>
            <person name="Robinson D.M."/>
            <person name="Salters D.J."/>
            <person name="Savage M.A."/>
            <person name="Solomon S.M."/>
            <person name="Williams L.R."/>
            <person name="Curtis N."/>
            <person name="Garlena R.A."/>
            <person name="Russell D.A."/>
            <person name="Pope W.H."/>
            <person name="Jacobs-Sera D."/>
            <person name="Hatfull G.F."/>
        </authorList>
    </citation>
    <scope>NUCLEOTIDE SEQUENCE [LARGE SCALE GENOMIC DNA]</scope>
</reference>
<evidence type="ECO:0000313" key="2">
    <source>
        <dbReference type="EMBL" id="QHB37420.1"/>
    </source>
</evidence>
<evidence type="ECO:0000313" key="3">
    <source>
        <dbReference type="Proteomes" id="UP000463915"/>
    </source>
</evidence>
<evidence type="ECO:0000256" key="1">
    <source>
        <dbReference type="SAM" id="MobiDB-lite"/>
    </source>
</evidence>
<organism evidence="2 3">
    <name type="scientific">Mycobacterium phage Onyinye</name>
    <dbReference type="NCBI Taxonomy" id="2686235"/>
    <lineage>
        <taxon>Viruses</taxon>
        <taxon>Duplodnaviria</taxon>
        <taxon>Heunggongvirae</taxon>
        <taxon>Uroviricota</taxon>
        <taxon>Caudoviricetes</taxon>
        <taxon>Onyinyevirus</taxon>
        <taxon>Onyinyevirus onyinye</taxon>
    </lineage>
</organism>
<proteinExistence type="predicted"/>
<sequence length="132" mass="14960">MAILTDPLLAELKAQWLPADAATNGWDDNTIRERWTGGIATTVRRYWFERVSDTAGYLDVPDPGGTLPITQIHRQAKEMLQYWDDWIAKWGDTIVVTGSRATKVGKIKKRYQKSPGPHPTHWNANSPYNPAQ</sequence>
<name>A0A6B9L7E4_9CAUD</name>
<accession>A0A6B9L7E4</accession>
<protein>
    <submittedName>
        <fullName evidence="2">Uncharacterized protein</fullName>
    </submittedName>
</protein>
<keyword evidence="3" id="KW-1185">Reference proteome</keyword>